<dbReference type="AlphaFoldDB" id="G8Y6Y2"/>
<evidence type="ECO:0000313" key="3">
    <source>
        <dbReference type="EMBL" id="CCE83331.1"/>
    </source>
</evidence>
<evidence type="ECO:0000256" key="1">
    <source>
        <dbReference type="RuleBase" id="RU000383"/>
    </source>
</evidence>
<dbReference type="Proteomes" id="UP000005222">
    <property type="component" value="Chromosome L"/>
</dbReference>
<dbReference type="EMBL" id="FO082048">
    <property type="protein sequence ID" value="CCE84362.1"/>
    <property type="molecule type" value="Genomic_DNA"/>
</dbReference>
<comment type="similarity">
    <text evidence="1">Belongs to the cyclin family.</text>
</comment>
<dbReference type="PANTHER" id="PTHR21615">
    <property type="entry name" value="CYCLIN N-TERMINAL DOMAIN-CONTAINING PROTEIN 1"/>
    <property type="match status" value="1"/>
</dbReference>
<organism evidence="4 5">
    <name type="scientific">Pichia sorbitophila (strain ATCC MYA-4447 / BCRC 22081 / CBS 7064 / NBRC 10061 / NRRL Y-12695)</name>
    <name type="common">Hybrid yeast</name>
    <dbReference type="NCBI Taxonomy" id="559304"/>
    <lineage>
        <taxon>Eukaryota</taxon>
        <taxon>Fungi</taxon>
        <taxon>Dikarya</taxon>
        <taxon>Ascomycota</taxon>
        <taxon>Saccharomycotina</taxon>
        <taxon>Pichiomycetes</taxon>
        <taxon>Debaryomycetaceae</taxon>
        <taxon>Millerozyma</taxon>
    </lineage>
</organism>
<dbReference type="STRING" id="559304.G8Y6Y2"/>
<dbReference type="SUPFAM" id="SSF47954">
    <property type="entry name" value="Cyclin-like"/>
    <property type="match status" value="1"/>
</dbReference>
<gene>
    <name evidence="4" type="primary">Piso0_003906</name>
    <name evidence="3" type="ORF">GNLVRS01_PISO0K05180g</name>
    <name evidence="4" type="ORF">GNLVRS01_PISO0L05181g</name>
</gene>
<feature type="domain" description="Cyclin-like" evidence="2">
    <location>
        <begin position="84"/>
        <end position="207"/>
    </location>
</feature>
<reference evidence="5" key="2">
    <citation type="journal article" date="2012" name="G3 (Bethesda)">
        <title>Pichia sorbitophila, an interspecies yeast hybrid reveals early steps of genome resolution following polyploidization.</title>
        <authorList>
            <person name="Leh Louis V."/>
            <person name="Despons L."/>
            <person name="Friedrich A."/>
            <person name="Martin T."/>
            <person name="Durrens P."/>
            <person name="Casaregola S."/>
            <person name="Neuveglise C."/>
            <person name="Fairhead C."/>
            <person name="Marck C."/>
            <person name="Cruz J.A."/>
            <person name="Straub M.L."/>
            <person name="Kugler V."/>
            <person name="Sacerdot C."/>
            <person name="Uzunov Z."/>
            <person name="Thierry A."/>
            <person name="Weiss S."/>
            <person name="Bleykasten C."/>
            <person name="De Montigny J."/>
            <person name="Jacques N."/>
            <person name="Jung P."/>
            <person name="Lemaire M."/>
            <person name="Mallet S."/>
            <person name="Morel G."/>
            <person name="Richard G.F."/>
            <person name="Sarkar A."/>
            <person name="Savel G."/>
            <person name="Schacherer J."/>
            <person name="Seret M.L."/>
            <person name="Talla E."/>
            <person name="Samson G."/>
            <person name="Jubin C."/>
            <person name="Poulain J."/>
            <person name="Vacherie B."/>
            <person name="Barbe V."/>
            <person name="Pelletier E."/>
            <person name="Sherman D.J."/>
            <person name="Westhof E."/>
            <person name="Weissenbach J."/>
            <person name="Baret P.V."/>
            <person name="Wincker P."/>
            <person name="Gaillardin C."/>
            <person name="Dujon B."/>
            <person name="Souciet J.L."/>
        </authorList>
    </citation>
    <scope>NUCLEOTIDE SEQUENCE [LARGE SCALE GENOMIC DNA]</scope>
    <source>
        <strain evidence="5">ATCC MYA-4447 / BCRC 22081 / CBS 7064 / NBRC 10061 / NRRL Y-12695</strain>
    </source>
</reference>
<evidence type="ECO:0000313" key="4">
    <source>
        <dbReference type="EMBL" id="CCE84362.1"/>
    </source>
</evidence>
<dbReference type="HOGENOM" id="CLU_051538_0_0_1"/>
<sequence>MSQVQSIPGTEGPKPFRRGLNLKQQEYPAPLYESENLQHDYAVREYADELYDSLTRLSETRQPRMELYEQQPALTNDIRIKLINFAVRMSVRLKLLPFVLYRAIKIFDRYCCERVVALDSAQLLVSTCLWISSKIQGGNNHYVNLDNIEQVPSFRTITDLGYGAGGRFNGPTERFRPPKLHELVRLCGSRCNYSKSQFKQMELHILTTLNWELGEPSIEECIITSADFNVANKGEIFSIKTFLSYMSLFSYELVPVNIFDMGQVILDLINEVLGLDETDHYFQRLNPIFGRHRRAMDLHYYAYIKEHLLHAVLTHSQNVIKILNLRGAHRLYQLAVYLYGSKLEDTKSPSTPGPATYEAKHYTTNIAKNALQNIMPFNASLYTDPTYHTPSPNGIFSSPSTNASTIFSTSSSASTSASSPFPAYFCTSNNARDSY</sequence>
<dbReference type="InterPro" id="IPR006671">
    <property type="entry name" value="Cyclin_N"/>
</dbReference>
<dbReference type="eggNOG" id="KOG0653">
    <property type="taxonomic scope" value="Eukaryota"/>
</dbReference>
<accession>G8Y6Y2</accession>
<dbReference type="SMART" id="SM00385">
    <property type="entry name" value="CYCLIN"/>
    <property type="match status" value="1"/>
</dbReference>
<keyword evidence="5" id="KW-1185">Reference proteome</keyword>
<proteinExistence type="inferred from homology"/>
<dbReference type="OrthoDB" id="5590282at2759"/>
<evidence type="ECO:0000313" key="5">
    <source>
        <dbReference type="Proteomes" id="UP000005222"/>
    </source>
</evidence>
<dbReference type="Pfam" id="PF00134">
    <property type="entry name" value="Cyclin_N"/>
    <property type="match status" value="1"/>
</dbReference>
<name>G8Y6Y2_PICSO</name>
<dbReference type="Gene3D" id="1.10.472.10">
    <property type="entry name" value="Cyclin-like"/>
    <property type="match status" value="1"/>
</dbReference>
<dbReference type="InParanoid" id="G8Y6Y2"/>
<dbReference type="Proteomes" id="UP000005222">
    <property type="component" value="Chromosome K"/>
</dbReference>
<reference evidence="4" key="1">
    <citation type="submission" date="2011-10" db="EMBL/GenBank/DDBJ databases">
        <authorList>
            <person name="Genoscope - CEA"/>
        </authorList>
    </citation>
    <scope>NUCLEOTIDE SEQUENCE</scope>
</reference>
<dbReference type="InterPro" id="IPR013763">
    <property type="entry name" value="Cyclin-like_dom"/>
</dbReference>
<dbReference type="EMBL" id="FO082049">
    <property type="protein sequence ID" value="CCE83331.1"/>
    <property type="molecule type" value="Genomic_DNA"/>
</dbReference>
<keyword evidence="1" id="KW-0195">Cyclin</keyword>
<protein>
    <submittedName>
        <fullName evidence="4">Piso0_003906 protein</fullName>
    </submittedName>
</protein>
<evidence type="ECO:0000259" key="2">
    <source>
        <dbReference type="SMART" id="SM00385"/>
    </source>
</evidence>
<dbReference type="PANTHER" id="PTHR21615:SF2">
    <property type="entry name" value="CYCLIN N-TERMINAL DOMAIN-CONTAINING PROTEIN 1"/>
    <property type="match status" value="1"/>
</dbReference>
<dbReference type="InterPro" id="IPR036915">
    <property type="entry name" value="Cyclin-like_sf"/>
</dbReference>